<evidence type="ECO:0000256" key="1">
    <source>
        <dbReference type="ARBA" id="ARBA00004496"/>
    </source>
</evidence>
<dbReference type="Pfam" id="PF20260">
    <property type="entry name" value="PUA_4"/>
    <property type="match status" value="1"/>
</dbReference>
<comment type="similarity">
    <text evidence="2 12">Belongs to the RNA methyltransferase RsmE family.</text>
</comment>
<dbReference type="InterPro" id="IPR029028">
    <property type="entry name" value="Alpha/beta_knot_MTases"/>
</dbReference>
<evidence type="ECO:0000313" key="15">
    <source>
        <dbReference type="EMBL" id="SEL19772.1"/>
    </source>
</evidence>
<keyword evidence="5 12" id="KW-0963">Cytoplasm</keyword>
<evidence type="ECO:0000256" key="9">
    <source>
        <dbReference type="ARBA" id="ARBA00022691"/>
    </source>
</evidence>
<dbReference type="InterPro" id="IPR046886">
    <property type="entry name" value="RsmE_MTase_dom"/>
</dbReference>
<dbReference type="PIRSF" id="PIRSF015601">
    <property type="entry name" value="MTase_slr0722"/>
    <property type="match status" value="1"/>
</dbReference>
<gene>
    <name evidence="15" type="ORF">SAMN05216214_10956</name>
</gene>
<feature type="domain" description="Ribosomal RNA small subunit methyltransferase E PUA-like" evidence="14">
    <location>
        <begin position="19"/>
        <end position="64"/>
    </location>
</feature>
<dbReference type="PANTHER" id="PTHR30027">
    <property type="entry name" value="RIBOSOMAL RNA SMALL SUBUNIT METHYLTRANSFERASE E"/>
    <property type="match status" value="1"/>
</dbReference>
<feature type="domain" description="Ribosomal RNA small subunit methyltransferase E methyltransferase" evidence="13">
    <location>
        <begin position="74"/>
        <end position="234"/>
    </location>
</feature>
<dbReference type="AlphaFoldDB" id="A0A1H7N855"/>
<dbReference type="Proteomes" id="UP000185766">
    <property type="component" value="Unassembled WGS sequence"/>
</dbReference>
<dbReference type="NCBIfam" id="TIGR00046">
    <property type="entry name" value="RsmE family RNA methyltransferase"/>
    <property type="match status" value="1"/>
</dbReference>
<keyword evidence="8 12" id="KW-0808">Transferase</keyword>
<evidence type="ECO:0000256" key="2">
    <source>
        <dbReference type="ARBA" id="ARBA00005528"/>
    </source>
</evidence>
<dbReference type="NCBIfam" id="NF008692">
    <property type="entry name" value="PRK11713.1-5"/>
    <property type="match status" value="1"/>
</dbReference>
<evidence type="ECO:0000256" key="3">
    <source>
        <dbReference type="ARBA" id="ARBA00012328"/>
    </source>
</evidence>
<comment type="catalytic activity">
    <reaction evidence="11 12">
        <text>uridine(1498) in 16S rRNA + S-adenosyl-L-methionine = N(3)-methyluridine(1498) in 16S rRNA + S-adenosyl-L-homocysteine + H(+)</text>
        <dbReference type="Rhea" id="RHEA:42920"/>
        <dbReference type="Rhea" id="RHEA-COMP:10283"/>
        <dbReference type="Rhea" id="RHEA-COMP:10284"/>
        <dbReference type="ChEBI" id="CHEBI:15378"/>
        <dbReference type="ChEBI" id="CHEBI:57856"/>
        <dbReference type="ChEBI" id="CHEBI:59789"/>
        <dbReference type="ChEBI" id="CHEBI:65315"/>
        <dbReference type="ChEBI" id="CHEBI:74502"/>
        <dbReference type="EC" id="2.1.1.193"/>
    </reaction>
</comment>
<dbReference type="GO" id="GO:0070042">
    <property type="term" value="F:rRNA (uridine-N3-)-methyltransferase activity"/>
    <property type="evidence" value="ECO:0007669"/>
    <property type="project" value="TreeGrafter"/>
</dbReference>
<dbReference type="InterPro" id="IPR006700">
    <property type="entry name" value="RsmE"/>
</dbReference>
<evidence type="ECO:0000256" key="10">
    <source>
        <dbReference type="ARBA" id="ARBA00025699"/>
    </source>
</evidence>
<dbReference type="InterPro" id="IPR029026">
    <property type="entry name" value="tRNA_m1G_MTases_N"/>
</dbReference>
<keyword evidence="16" id="KW-1185">Reference proteome</keyword>
<dbReference type="Pfam" id="PF04452">
    <property type="entry name" value="Methyltrans_RNA"/>
    <property type="match status" value="1"/>
</dbReference>
<reference evidence="15 16" key="1">
    <citation type="submission" date="2016-10" db="EMBL/GenBank/DDBJ databases">
        <authorList>
            <person name="de Groot N.N."/>
        </authorList>
    </citation>
    <scope>NUCLEOTIDE SEQUENCE [LARGE SCALE GENOMIC DNA]</scope>
    <source>
        <strain evidence="15 16">JCM 19513</strain>
    </source>
</reference>
<evidence type="ECO:0000259" key="13">
    <source>
        <dbReference type="Pfam" id="PF04452"/>
    </source>
</evidence>
<dbReference type="Gene3D" id="2.40.240.20">
    <property type="entry name" value="Hypothetical PUA domain-like, domain 1"/>
    <property type="match status" value="1"/>
</dbReference>
<evidence type="ECO:0000256" key="7">
    <source>
        <dbReference type="ARBA" id="ARBA00022603"/>
    </source>
</evidence>
<dbReference type="EC" id="2.1.1.193" evidence="3 12"/>
<dbReference type="InterPro" id="IPR015947">
    <property type="entry name" value="PUA-like_sf"/>
</dbReference>
<dbReference type="CDD" id="cd18084">
    <property type="entry name" value="RsmE-like"/>
    <property type="match status" value="1"/>
</dbReference>
<dbReference type="EMBL" id="FOAS01000009">
    <property type="protein sequence ID" value="SEL19772.1"/>
    <property type="molecule type" value="Genomic_DNA"/>
</dbReference>
<name>A0A1H7N855_9GAMM</name>
<protein>
    <recommendedName>
        <fullName evidence="4 12">Ribosomal RNA small subunit methyltransferase E</fullName>
        <ecNumber evidence="3 12">2.1.1.193</ecNumber>
    </recommendedName>
</protein>
<dbReference type="InterPro" id="IPR046887">
    <property type="entry name" value="RsmE_PUA-like"/>
</dbReference>
<dbReference type="RefSeq" id="WP_074867913.1">
    <property type="nucleotide sequence ID" value="NZ_FOAS01000009.1"/>
</dbReference>
<dbReference type="GO" id="GO:0005737">
    <property type="term" value="C:cytoplasm"/>
    <property type="evidence" value="ECO:0007669"/>
    <property type="project" value="UniProtKB-SubCell"/>
</dbReference>
<dbReference type="SUPFAM" id="SSF75217">
    <property type="entry name" value="alpha/beta knot"/>
    <property type="match status" value="1"/>
</dbReference>
<evidence type="ECO:0000256" key="11">
    <source>
        <dbReference type="ARBA" id="ARBA00047944"/>
    </source>
</evidence>
<evidence type="ECO:0000313" key="16">
    <source>
        <dbReference type="Proteomes" id="UP000185766"/>
    </source>
</evidence>
<organism evidence="15 16">
    <name type="scientific">Atopomonas hussainii</name>
    <dbReference type="NCBI Taxonomy" id="1429083"/>
    <lineage>
        <taxon>Bacteria</taxon>
        <taxon>Pseudomonadati</taxon>
        <taxon>Pseudomonadota</taxon>
        <taxon>Gammaproteobacteria</taxon>
        <taxon>Pseudomonadales</taxon>
        <taxon>Pseudomonadaceae</taxon>
        <taxon>Atopomonas</taxon>
    </lineage>
</organism>
<dbReference type="PANTHER" id="PTHR30027:SF3">
    <property type="entry name" value="16S RRNA (URACIL(1498)-N(3))-METHYLTRANSFERASE"/>
    <property type="match status" value="1"/>
</dbReference>
<proteinExistence type="inferred from homology"/>
<dbReference type="GO" id="GO:0070475">
    <property type="term" value="P:rRNA base methylation"/>
    <property type="evidence" value="ECO:0007669"/>
    <property type="project" value="TreeGrafter"/>
</dbReference>
<comment type="subcellular location">
    <subcellularLocation>
        <location evidence="1 12">Cytoplasm</location>
    </subcellularLocation>
</comment>
<evidence type="ECO:0000256" key="5">
    <source>
        <dbReference type="ARBA" id="ARBA00022490"/>
    </source>
</evidence>
<keyword evidence="6 12" id="KW-0698">rRNA processing</keyword>
<evidence type="ECO:0000256" key="12">
    <source>
        <dbReference type="PIRNR" id="PIRNR015601"/>
    </source>
</evidence>
<sequence>MRLSRFYIAQALHLGEQTLPEATAHYMAKVLRLKTGDAVQLFDGSGQEFRGVLSEVSKKAVQADLNEQFTGQPDSPLHVHLGQVLSRGERMDWAIQKATELGVNRITPLFSERCEVRLSDERQDKRLQHWQQVAISACEQCGRSSVPEILAPQALADWQAERDEDLRLVLHPEHAQPIASLAKPQRLALLIGPEGGLTDAEVNAACAAGFTQACFGPRVLRTETAPIVALSLAQQLWGDF</sequence>
<dbReference type="Gene3D" id="3.40.1280.10">
    <property type="match status" value="1"/>
</dbReference>
<evidence type="ECO:0000259" key="14">
    <source>
        <dbReference type="Pfam" id="PF20260"/>
    </source>
</evidence>
<keyword evidence="7 12" id="KW-0489">Methyltransferase</keyword>
<dbReference type="STRING" id="1429083.GCA_001885685_03004"/>
<evidence type="ECO:0000256" key="8">
    <source>
        <dbReference type="ARBA" id="ARBA00022679"/>
    </source>
</evidence>
<dbReference type="FunFam" id="3.40.1280.10:FF:000007">
    <property type="entry name" value="Ribosomal RNA small subunit methyltransferase E"/>
    <property type="match status" value="1"/>
</dbReference>
<accession>A0A1H7N855</accession>
<dbReference type="SUPFAM" id="SSF88697">
    <property type="entry name" value="PUA domain-like"/>
    <property type="match status" value="1"/>
</dbReference>
<comment type="function">
    <text evidence="10 12">Specifically methylates the N3 position of the uracil ring of uridine 1498 (m3U1498) in 16S rRNA. Acts on the fully assembled 30S ribosomal subunit.</text>
</comment>
<evidence type="ECO:0000256" key="6">
    <source>
        <dbReference type="ARBA" id="ARBA00022552"/>
    </source>
</evidence>
<evidence type="ECO:0000256" key="4">
    <source>
        <dbReference type="ARBA" id="ARBA00013673"/>
    </source>
</evidence>
<keyword evidence="9 12" id="KW-0949">S-adenosyl-L-methionine</keyword>